<protein>
    <submittedName>
        <fullName evidence="3">Uncharacterized protein</fullName>
    </submittedName>
</protein>
<feature type="transmembrane region" description="Helical" evidence="2">
    <location>
        <begin position="161"/>
        <end position="182"/>
    </location>
</feature>
<comment type="caution">
    <text evidence="3">The sequence shown here is derived from an EMBL/GenBank/DDBJ whole genome shotgun (WGS) entry which is preliminary data.</text>
</comment>
<evidence type="ECO:0000313" key="3">
    <source>
        <dbReference type="EMBL" id="MBR8827844.1"/>
    </source>
</evidence>
<gene>
    <name evidence="3" type="ORF">DSM107014_08065</name>
</gene>
<name>A0A941GPA7_9CHRO</name>
<feature type="coiled-coil region" evidence="1">
    <location>
        <begin position="57"/>
        <end position="91"/>
    </location>
</feature>
<keyword evidence="1" id="KW-0175">Coiled coil</keyword>
<sequence length="192" mass="22086">MKFNDVEDETEKPNKEIGTYELPVFLKKLSEIENFSAQIDKKNSMGDYQPSVPISIYRELAEELQTTKHKLEVLKQENQQLAQQNIWLREETEKVIQGAENIRQILNWYEGARKRENINQSDQKIELKSTDLLLRKNQILTYTQGSDLTAKPEKLGLVNGWLLALGIIGIILTTLGMGLIMFQLSLNNSNNH</sequence>
<keyword evidence="2" id="KW-0472">Membrane</keyword>
<accession>A0A941GPA7</accession>
<keyword evidence="2" id="KW-0812">Transmembrane</keyword>
<evidence type="ECO:0000256" key="2">
    <source>
        <dbReference type="SAM" id="Phobius"/>
    </source>
</evidence>
<reference evidence="3" key="1">
    <citation type="submission" date="2021-02" db="EMBL/GenBank/DDBJ databases">
        <title>Metagenome analyses of Stigonema ocellatum DSM 106950, Chlorogloea purpurea SAG 13.99 and Gomphosphaeria aponina DSM 107014.</title>
        <authorList>
            <person name="Marter P."/>
            <person name="Huang S."/>
        </authorList>
    </citation>
    <scope>NUCLEOTIDE SEQUENCE</scope>
    <source>
        <strain evidence="3">JP213</strain>
    </source>
</reference>
<dbReference type="Proteomes" id="UP000767446">
    <property type="component" value="Unassembled WGS sequence"/>
</dbReference>
<dbReference type="EMBL" id="JADQBC010000045">
    <property type="protein sequence ID" value="MBR8827844.1"/>
    <property type="molecule type" value="Genomic_DNA"/>
</dbReference>
<dbReference type="AlphaFoldDB" id="A0A941GPA7"/>
<organism evidence="3 4">
    <name type="scientific">Gomphosphaeria aponina SAG 52.96 = DSM 107014</name>
    <dbReference type="NCBI Taxonomy" id="1521640"/>
    <lineage>
        <taxon>Bacteria</taxon>
        <taxon>Bacillati</taxon>
        <taxon>Cyanobacteriota</taxon>
        <taxon>Cyanophyceae</taxon>
        <taxon>Oscillatoriophycideae</taxon>
        <taxon>Chroococcales</taxon>
        <taxon>Gomphosphaeriaceae</taxon>
        <taxon>Gomphosphaeria</taxon>
    </lineage>
</organism>
<proteinExistence type="predicted"/>
<evidence type="ECO:0000256" key="1">
    <source>
        <dbReference type="SAM" id="Coils"/>
    </source>
</evidence>
<evidence type="ECO:0000313" key="4">
    <source>
        <dbReference type="Proteomes" id="UP000767446"/>
    </source>
</evidence>
<keyword evidence="2" id="KW-1133">Transmembrane helix</keyword>